<dbReference type="AlphaFoldDB" id="A0A2T6KF15"/>
<evidence type="ECO:0000313" key="3">
    <source>
        <dbReference type="Proteomes" id="UP000244523"/>
    </source>
</evidence>
<dbReference type="Pfam" id="PF13589">
    <property type="entry name" value="HATPase_c_3"/>
    <property type="match status" value="1"/>
</dbReference>
<sequence length="614" mass="69076">MLNETDTSNPDENDLTWAADAPKGGRTVMNRVLKDGANVPLFFAQTLVSSLRDQGYNDTTSALCEHVDNSIQANATEVRIYFRQTGKPGSYRTDVAVLDDGRGMAPNVLKVAMAFGGSMNFNNRSGIGRFGMGMKTAALSMSPLVEFYSWQEPRAFYNIALDVEAIGRERSNAVLLPDPELLDELPDDVADMIQKPMSVPKDRNQQELLADLKGDLDEALGRSGTIVFMPSCDRLSYAKANTLVDHATKEMARVYRRAIGDGLRLFINNRRVTAFDPTYSMANARHRQFLEDTDAKGSKLVTAKLIDVPIHDNKDSETAQIKISLFKLPIEEWYHLPTKTLRNDLHVFNGQTVSILRNGRELFADRMPELTTRHSITHWFRVQIDFPGELDEAFGVAANKQGVRPKGYVKDAIKRGIGDEISTVISEIRRFQSAQRTNAEASKPSASENKATAADPHQSRSFSLSAEEEQQLEDNLRTLAISLKRANETDEDAFQRVKSSRYLIQYVHDEYWPFYRAEHRFGRVILSINTAHPFFSELYDPIRKLDGSESPEDDENNGAKHVREQTGPLVALELLLLSLARTQSALSLENEDAQRTLETLQREWSETLRIQLTA</sequence>
<dbReference type="Proteomes" id="UP000244523">
    <property type="component" value="Unassembled WGS sequence"/>
</dbReference>
<dbReference type="EMBL" id="QBUD01000007">
    <property type="protein sequence ID" value="PUB13720.1"/>
    <property type="molecule type" value="Genomic_DNA"/>
</dbReference>
<feature type="region of interest" description="Disordered" evidence="1">
    <location>
        <begin position="435"/>
        <end position="467"/>
    </location>
</feature>
<evidence type="ECO:0000313" key="2">
    <source>
        <dbReference type="EMBL" id="PUB13720.1"/>
    </source>
</evidence>
<protein>
    <submittedName>
        <fullName evidence="2">Histidine kinase/DNA gyrase B/HSP90-like ATPase</fullName>
    </submittedName>
</protein>
<keyword evidence="2" id="KW-0808">Transferase</keyword>
<dbReference type="Gene3D" id="3.30.565.10">
    <property type="entry name" value="Histidine kinase-like ATPase, C-terminal domain"/>
    <property type="match status" value="1"/>
</dbReference>
<dbReference type="SUPFAM" id="SSF55874">
    <property type="entry name" value="ATPase domain of HSP90 chaperone/DNA topoisomerase II/histidine kinase"/>
    <property type="match status" value="1"/>
</dbReference>
<keyword evidence="3" id="KW-1185">Reference proteome</keyword>
<feature type="region of interest" description="Disordered" evidence="1">
    <location>
        <begin position="1"/>
        <end position="21"/>
    </location>
</feature>
<organism evidence="2 3">
    <name type="scientific">Yoonia sediminilitoris</name>
    <dbReference type="NCBI Taxonomy" id="1286148"/>
    <lineage>
        <taxon>Bacteria</taxon>
        <taxon>Pseudomonadati</taxon>
        <taxon>Pseudomonadota</taxon>
        <taxon>Alphaproteobacteria</taxon>
        <taxon>Rhodobacterales</taxon>
        <taxon>Paracoccaceae</taxon>
        <taxon>Yoonia</taxon>
    </lineage>
</organism>
<gene>
    <name evidence="2" type="ORF">C8N45_107181</name>
</gene>
<comment type="caution">
    <text evidence="2">The sequence shown here is derived from an EMBL/GenBank/DDBJ whole genome shotgun (WGS) entry which is preliminary data.</text>
</comment>
<keyword evidence="2" id="KW-0418">Kinase</keyword>
<dbReference type="GO" id="GO:0016301">
    <property type="term" value="F:kinase activity"/>
    <property type="evidence" value="ECO:0007669"/>
    <property type="project" value="UniProtKB-KW"/>
</dbReference>
<reference evidence="2 3" key="1">
    <citation type="submission" date="2018-04" db="EMBL/GenBank/DDBJ databases">
        <title>Genomic Encyclopedia of Archaeal and Bacterial Type Strains, Phase II (KMG-II): from individual species to whole genera.</title>
        <authorList>
            <person name="Goeker M."/>
        </authorList>
    </citation>
    <scope>NUCLEOTIDE SEQUENCE [LARGE SCALE GENOMIC DNA]</scope>
    <source>
        <strain evidence="2 3">DSM 29955</strain>
    </source>
</reference>
<evidence type="ECO:0000256" key="1">
    <source>
        <dbReference type="SAM" id="MobiDB-lite"/>
    </source>
</evidence>
<accession>A0A2T6KF15</accession>
<name>A0A2T6KF15_9RHOB</name>
<dbReference type="RefSeq" id="WP_211095474.1">
    <property type="nucleotide sequence ID" value="NZ_QBUD01000007.1"/>
</dbReference>
<dbReference type="InterPro" id="IPR036890">
    <property type="entry name" value="HATPase_C_sf"/>
</dbReference>
<proteinExistence type="predicted"/>
<feature type="compositionally biased region" description="Polar residues" evidence="1">
    <location>
        <begin position="435"/>
        <end position="450"/>
    </location>
</feature>